<comment type="caution">
    <text evidence="1">The sequence shown here is derived from an EMBL/GenBank/DDBJ whole genome shotgun (WGS) entry which is preliminary data.</text>
</comment>
<dbReference type="Proteomes" id="UP000027937">
    <property type="component" value="Unassembled WGS sequence"/>
</dbReference>
<gene>
    <name evidence="1" type="ORF">Z960_11665</name>
</gene>
<proteinExistence type="predicted"/>
<evidence type="ECO:0000313" key="2">
    <source>
        <dbReference type="Proteomes" id="UP000027937"/>
    </source>
</evidence>
<keyword evidence="2" id="KW-1185">Reference proteome</keyword>
<organism evidence="1 2">
    <name type="scientific">Clostridium haemolyticum NCTC 9693</name>
    <dbReference type="NCBI Taxonomy" id="1443114"/>
    <lineage>
        <taxon>Bacteria</taxon>
        <taxon>Bacillati</taxon>
        <taxon>Bacillota</taxon>
        <taxon>Clostridia</taxon>
        <taxon>Eubacteriales</taxon>
        <taxon>Clostridiaceae</taxon>
        <taxon>Clostridium</taxon>
    </lineage>
</organism>
<dbReference type="EMBL" id="JENX01000090">
    <property type="protein sequence ID" value="KEI15789.1"/>
    <property type="molecule type" value="Genomic_DNA"/>
</dbReference>
<reference evidence="1 2" key="1">
    <citation type="submission" date="2014-02" db="EMBL/GenBank/DDBJ databases">
        <title>Plasmidome dynamics in the species complex Clostridium novyi sensu lato converts strains of independent lineages into distinctly different pathogens.</title>
        <authorList>
            <person name="Skarin H."/>
            <person name="Segerman B."/>
        </authorList>
    </citation>
    <scope>NUCLEOTIDE SEQUENCE [LARGE SCALE GENOMIC DNA]</scope>
    <source>
        <strain evidence="1 2">NCTC 9693</strain>
    </source>
</reference>
<protein>
    <submittedName>
        <fullName evidence="1">Uncharacterized protein</fullName>
    </submittedName>
</protein>
<accession>A0ABR4TCW3</accession>
<sequence length="63" mass="7345">MLSDKLSVAMSDFIESAAKQEDIIREKDRDIQAIISECERALREPDIYRDILTEIVEEYKQAL</sequence>
<dbReference type="RefSeq" id="WP_039229773.1">
    <property type="nucleotide sequence ID" value="NZ_JENX01000090.1"/>
</dbReference>
<name>A0ABR4TCW3_CLOHA</name>
<evidence type="ECO:0000313" key="1">
    <source>
        <dbReference type="EMBL" id="KEI15789.1"/>
    </source>
</evidence>